<comment type="caution">
    <text evidence="1">The sequence shown here is derived from an EMBL/GenBank/DDBJ whole genome shotgun (WGS) entry which is preliminary data.</text>
</comment>
<accession>A0ACB9NQB4</accession>
<gene>
    <name evidence="1" type="ORF">L6164_016625</name>
</gene>
<name>A0ACB9NQB4_BAUVA</name>
<evidence type="ECO:0000313" key="2">
    <source>
        <dbReference type="Proteomes" id="UP000828941"/>
    </source>
</evidence>
<sequence>MKTLLLALSFLLFAFATKADVVLDADGDPLLPGAQYYIYPLPFGPFIGGGIRPGQASNSIYRTSVLNSFSKEDYGEPLKFQPLQRIGIIKTESNLSIEFVHTPNGVSSGKWIAVKDLGGTIWTVGIGGAEDHKGYETLNGYFEIKKSIEGGYQISFASSPNNTVSGDIETDIDYQGKWRLLFIKALPYVVSFVKASYTSS</sequence>
<reference evidence="1 2" key="1">
    <citation type="journal article" date="2022" name="DNA Res.">
        <title>Chromosomal-level genome assembly of the orchid tree Bauhinia variegata (Leguminosae; Cercidoideae) supports the allotetraploid origin hypothesis of Bauhinia.</title>
        <authorList>
            <person name="Zhong Y."/>
            <person name="Chen Y."/>
            <person name="Zheng D."/>
            <person name="Pang J."/>
            <person name="Liu Y."/>
            <person name="Luo S."/>
            <person name="Meng S."/>
            <person name="Qian L."/>
            <person name="Wei D."/>
            <person name="Dai S."/>
            <person name="Zhou R."/>
        </authorList>
    </citation>
    <scope>NUCLEOTIDE SEQUENCE [LARGE SCALE GENOMIC DNA]</scope>
    <source>
        <strain evidence="1">BV-YZ2020</strain>
    </source>
</reference>
<organism evidence="1 2">
    <name type="scientific">Bauhinia variegata</name>
    <name type="common">Purple orchid tree</name>
    <name type="synonym">Phanera variegata</name>
    <dbReference type="NCBI Taxonomy" id="167791"/>
    <lineage>
        <taxon>Eukaryota</taxon>
        <taxon>Viridiplantae</taxon>
        <taxon>Streptophyta</taxon>
        <taxon>Embryophyta</taxon>
        <taxon>Tracheophyta</taxon>
        <taxon>Spermatophyta</taxon>
        <taxon>Magnoliopsida</taxon>
        <taxon>eudicotyledons</taxon>
        <taxon>Gunneridae</taxon>
        <taxon>Pentapetalae</taxon>
        <taxon>rosids</taxon>
        <taxon>fabids</taxon>
        <taxon>Fabales</taxon>
        <taxon>Fabaceae</taxon>
        <taxon>Cercidoideae</taxon>
        <taxon>Cercideae</taxon>
        <taxon>Bauhiniinae</taxon>
        <taxon>Bauhinia</taxon>
    </lineage>
</organism>
<evidence type="ECO:0000313" key="1">
    <source>
        <dbReference type="EMBL" id="KAI4338283.1"/>
    </source>
</evidence>
<dbReference type="EMBL" id="CM039431">
    <property type="protein sequence ID" value="KAI4338283.1"/>
    <property type="molecule type" value="Genomic_DNA"/>
</dbReference>
<proteinExistence type="predicted"/>
<protein>
    <submittedName>
        <fullName evidence="1">Uncharacterized protein</fullName>
    </submittedName>
</protein>
<keyword evidence="2" id="KW-1185">Reference proteome</keyword>
<dbReference type="Proteomes" id="UP000828941">
    <property type="component" value="Chromosome 6"/>
</dbReference>